<dbReference type="STRING" id="3659.A0A0A0K640"/>
<reference evidence="2 3" key="2">
    <citation type="journal article" date="2009" name="PLoS ONE">
        <title>An integrated genetic and cytogenetic map of the cucumber genome.</title>
        <authorList>
            <person name="Ren Y."/>
            <person name="Zhang Z."/>
            <person name="Liu J."/>
            <person name="Staub J.E."/>
            <person name="Han Y."/>
            <person name="Cheng Z."/>
            <person name="Li X."/>
            <person name="Lu J."/>
            <person name="Miao H."/>
            <person name="Kang H."/>
            <person name="Xie B."/>
            <person name="Gu X."/>
            <person name="Wang X."/>
            <person name="Du Y."/>
            <person name="Jin W."/>
            <person name="Huang S."/>
        </authorList>
    </citation>
    <scope>NUCLEOTIDE SEQUENCE [LARGE SCALE GENOMIC DNA]</scope>
    <source>
        <strain evidence="3">cv. 9930</strain>
    </source>
</reference>
<dbReference type="InterPro" id="IPR036749">
    <property type="entry name" value="Expansin_CBD_sf"/>
</dbReference>
<dbReference type="Gene3D" id="2.60.40.760">
    <property type="entry name" value="Expansin, cellulose-binding-like domain"/>
    <property type="match status" value="1"/>
</dbReference>
<gene>
    <name evidence="2" type="ORF">Csa_7G018830</name>
</gene>
<proteinExistence type="predicted"/>
<reference evidence="2 3" key="1">
    <citation type="journal article" date="2009" name="Nat. Genet.">
        <title>The genome of the cucumber, Cucumis sativus L.</title>
        <authorList>
            <person name="Huang S."/>
            <person name="Li R."/>
            <person name="Zhang Z."/>
            <person name="Li L."/>
            <person name="Gu X."/>
            <person name="Fan W."/>
            <person name="Lucas W.J."/>
            <person name="Wang X."/>
            <person name="Xie B."/>
            <person name="Ni P."/>
            <person name="Ren Y."/>
            <person name="Zhu H."/>
            <person name="Li J."/>
            <person name="Lin K."/>
            <person name="Jin W."/>
            <person name="Fei Z."/>
            <person name="Li G."/>
            <person name="Staub J."/>
            <person name="Kilian A."/>
            <person name="van der Vossen E.A."/>
            <person name="Wu Y."/>
            <person name="Guo J."/>
            <person name="He J."/>
            <person name="Jia Z."/>
            <person name="Ren Y."/>
            <person name="Tian G."/>
            <person name="Lu Y."/>
            <person name="Ruan J."/>
            <person name="Qian W."/>
            <person name="Wang M."/>
            <person name="Huang Q."/>
            <person name="Li B."/>
            <person name="Xuan Z."/>
            <person name="Cao J."/>
            <person name="Asan"/>
            <person name="Wu Z."/>
            <person name="Zhang J."/>
            <person name="Cai Q."/>
            <person name="Bai Y."/>
            <person name="Zhao B."/>
            <person name="Han Y."/>
            <person name="Li Y."/>
            <person name="Li X."/>
            <person name="Wang S."/>
            <person name="Shi Q."/>
            <person name="Liu S."/>
            <person name="Cho W.K."/>
            <person name="Kim J.Y."/>
            <person name="Xu Y."/>
            <person name="Heller-Uszynska K."/>
            <person name="Miao H."/>
            <person name="Cheng Z."/>
            <person name="Zhang S."/>
            <person name="Wu J."/>
            <person name="Yang Y."/>
            <person name="Kang H."/>
            <person name="Li M."/>
            <person name="Liang H."/>
            <person name="Ren X."/>
            <person name="Shi Z."/>
            <person name="Wen M."/>
            <person name="Jian M."/>
            <person name="Yang H."/>
            <person name="Zhang G."/>
            <person name="Yang Z."/>
            <person name="Chen R."/>
            <person name="Liu S."/>
            <person name="Li J."/>
            <person name="Ma L."/>
            <person name="Liu H."/>
            <person name="Zhou Y."/>
            <person name="Zhao J."/>
            <person name="Fang X."/>
            <person name="Li G."/>
            <person name="Fang L."/>
            <person name="Li Y."/>
            <person name="Liu D."/>
            <person name="Zheng H."/>
            <person name="Zhang Y."/>
            <person name="Qin N."/>
            <person name="Li Z."/>
            <person name="Yang G."/>
            <person name="Yang S."/>
            <person name="Bolund L."/>
            <person name="Kristiansen K."/>
            <person name="Zheng H."/>
            <person name="Li S."/>
            <person name="Zhang X."/>
            <person name="Yang H."/>
            <person name="Wang J."/>
            <person name="Sun R."/>
            <person name="Zhang B."/>
            <person name="Jiang S."/>
            <person name="Wang J."/>
            <person name="Du Y."/>
            <person name="Li S."/>
        </authorList>
    </citation>
    <scope>NUCLEOTIDE SEQUENCE [LARGE SCALE GENOMIC DNA]</scope>
    <source>
        <strain evidence="3">cv. 9930</strain>
    </source>
</reference>
<sequence>MLVLKVNGGRTAFMSRRHGTAVWEIDMMPEKAVMFQIRVISGFDGMWIRAERVVPADWKPGMIYDLGVQTDAIAKGQESCKQCDEGHW</sequence>
<dbReference type="Proteomes" id="UP000029981">
    <property type="component" value="Chromosome 7"/>
</dbReference>
<accession>A0A0A0K640</accession>
<dbReference type="Gramene" id="KGN43301">
    <property type="protein sequence ID" value="KGN43301"/>
    <property type="gene ID" value="Csa_7G018830"/>
</dbReference>
<organism evidence="2 3">
    <name type="scientific">Cucumis sativus</name>
    <name type="common">Cucumber</name>
    <dbReference type="NCBI Taxonomy" id="3659"/>
    <lineage>
        <taxon>Eukaryota</taxon>
        <taxon>Viridiplantae</taxon>
        <taxon>Streptophyta</taxon>
        <taxon>Embryophyta</taxon>
        <taxon>Tracheophyta</taxon>
        <taxon>Spermatophyta</taxon>
        <taxon>Magnoliopsida</taxon>
        <taxon>eudicotyledons</taxon>
        <taxon>Gunneridae</taxon>
        <taxon>Pentapetalae</taxon>
        <taxon>rosids</taxon>
        <taxon>fabids</taxon>
        <taxon>Cucurbitales</taxon>
        <taxon>Cucurbitaceae</taxon>
        <taxon>Benincaseae</taxon>
        <taxon>Cucumis</taxon>
    </lineage>
</organism>
<reference evidence="2 3" key="3">
    <citation type="journal article" date="2010" name="BMC Genomics">
        <title>Transcriptome sequencing and comparative analysis of cucumber flowers with different sex types.</title>
        <authorList>
            <person name="Guo S."/>
            <person name="Zheng Y."/>
            <person name="Joung J.G."/>
            <person name="Liu S."/>
            <person name="Zhang Z."/>
            <person name="Crasta O.R."/>
            <person name="Sobral B.W."/>
            <person name="Xu Y."/>
            <person name="Huang S."/>
            <person name="Fei Z."/>
        </authorList>
    </citation>
    <scope>NUCLEOTIDE SEQUENCE [LARGE SCALE GENOMIC DNA]</scope>
    <source>
        <strain evidence="3">cv. 9930</strain>
    </source>
</reference>
<evidence type="ECO:0000313" key="2">
    <source>
        <dbReference type="EMBL" id="KGN43301.1"/>
    </source>
</evidence>
<dbReference type="EMBL" id="CM002928">
    <property type="protein sequence ID" value="KGN43301.1"/>
    <property type="molecule type" value="Genomic_DNA"/>
</dbReference>
<dbReference type="InterPro" id="IPR007117">
    <property type="entry name" value="Expansin_CBD"/>
</dbReference>
<dbReference type="AlphaFoldDB" id="A0A0A0K640"/>
<protein>
    <recommendedName>
        <fullName evidence="1">Expansin-like CBD domain-containing protein</fullName>
    </recommendedName>
</protein>
<keyword evidence="3" id="KW-1185">Reference proteome</keyword>
<dbReference type="PROSITE" id="PS50843">
    <property type="entry name" value="EXPANSIN_CBD"/>
    <property type="match status" value="1"/>
</dbReference>
<dbReference type="SUPFAM" id="SSF49590">
    <property type="entry name" value="PHL pollen allergen"/>
    <property type="match status" value="1"/>
</dbReference>
<evidence type="ECO:0000313" key="3">
    <source>
        <dbReference type="Proteomes" id="UP000029981"/>
    </source>
</evidence>
<name>A0A0A0K640_CUCSA</name>
<reference evidence="2 3" key="4">
    <citation type="journal article" date="2011" name="BMC Genomics">
        <title>RNA-Seq improves annotation of protein-coding genes in the cucumber genome.</title>
        <authorList>
            <person name="Li Z."/>
            <person name="Zhang Z."/>
            <person name="Yan P."/>
            <person name="Huang S."/>
            <person name="Fei Z."/>
            <person name="Lin K."/>
        </authorList>
    </citation>
    <scope>NUCLEOTIDE SEQUENCE [LARGE SCALE GENOMIC DNA]</scope>
    <source>
        <strain evidence="3">cv. 9930</strain>
    </source>
</reference>
<evidence type="ECO:0000259" key="1">
    <source>
        <dbReference type="PROSITE" id="PS50843"/>
    </source>
</evidence>
<feature type="domain" description="Expansin-like CBD" evidence="1">
    <location>
        <begin position="1"/>
        <end position="66"/>
    </location>
</feature>